<evidence type="ECO:0000313" key="3">
    <source>
        <dbReference type="Proteomes" id="UP001501624"/>
    </source>
</evidence>
<gene>
    <name evidence="2" type="ORF">GCM10022380_07060</name>
</gene>
<proteinExistence type="predicted"/>
<organism evidence="2 3">
    <name type="scientific">Amycolatopsis tucumanensis</name>
    <dbReference type="NCBI Taxonomy" id="401106"/>
    <lineage>
        <taxon>Bacteria</taxon>
        <taxon>Bacillati</taxon>
        <taxon>Actinomycetota</taxon>
        <taxon>Actinomycetes</taxon>
        <taxon>Pseudonocardiales</taxon>
        <taxon>Pseudonocardiaceae</taxon>
        <taxon>Amycolatopsis</taxon>
    </lineage>
</organism>
<evidence type="ECO:0000313" key="2">
    <source>
        <dbReference type="EMBL" id="GAA3792896.1"/>
    </source>
</evidence>
<protein>
    <submittedName>
        <fullName evidence="2">Uncharacterized protein</fullName>
    </submittedName>
</protein>
<feature type="region of interest" description="Disordered" evidence="1">
    <location>
        <begin position="147"/>
        <end position="175"/>
    </location>
</feature>
<feature type="region of interest" description="Disordered" evidence="1">
    <location>
        <begin position="1"/>
        <end position="20"/>
    </location>
</feature>
<name>A0ABP7HIR4_9PSEU</name>
<accession>A0ABP7HIR4</accession>
<evidence type="ECO:0000256" key="1">
    <source>
        <dbReference type="SAM" id="MobiDB-lite"/>
    </source>
</evidence>
<dbReference type="Proteomes" id="UP001501624">
    <property type="component" value="Unassembled WGS sequence"/>
</dbReference>
<keyword evidence="3" id="KW-1185">Reference proteome</keyword>
<sequence length="184" mass="19634">MVRRSRTTAAHESGAKNEYTTFARPRAGLPRVQPEARAQAVLAGLRFHNLRHSRILAPSRKAAVRLHQPRGGDTDPCCRRPHATSSIVAGSGSSAVSNRVAAARSAWESVAGLHGIRHAVFAPEAGNAFIRPGAAHQRRAFHKDLSQAGWSRGPKGGRSSVSEAASNGGGHHHPRPAFCRIRCA</sequence>
<dbReference type="EMBL" id="BAABCM010000001">
    <property type="protein sequence ID" value="GAA3792896.1"/>
    <property type="molecule type" value="Genomic_DNA"/>
</dbReference>
<reference evidence="3" key="1">
    <citation type="journal article" date="2019" name="Int. J. Syst. Evol. Microbiol.">
        <title>The Global Catalogue of Microorganisms (GCM) 10K type strain sequencing project: providing services to taxonomists for standard genome sequencing and annotation.</title>
        <authorList>
            <consortium name="The Broad Institute Genomics Platform"/>
            <consortium name="The Broad Institute Genome Sequencing Center for Infectious Disease"/>
            <person name="Wu L."/>
            <person name="Ma J."/>
        </authorList>
    </citation>
    <scope>NUCLEOTIDE SEQUENCE [LARGE SCALE GENOMIC DNA]</scope>
    <source>
        <strain evidence="3">JCM 17017</strain>
    </source>
</reference>
<comment type="caution">
    <text evidence="2">The sequence shown here is derived from an EMBL/GenBank/DDBJ whole genome shotgun (WGS) entry which is preliminary data.</text>
</comment>